<reference evidence="2 3" key="1">
    <citation type="journal article" date="2010" name="Appl. Environ. Microbiol.">
        <title>Targeted chromosomal knockouts in Mycoplasma pneumoniae.</title>
        <authorList>
            <person name="Krishnakumar R."/>
            <person name="Assad-Garcia N."/>
            <person name="Benders G.A."/>
            <person name="Phan Q."/>
            <person name="Montague M.G."/>
            <person name="Glass J.I."/>
        </authorList>
    </citation>
    <scope>NUCLEOTIDE SEQUENCE [LARGE SCALE GENOMIC DNA]</scope>
    <source>
        <strain evidence="3">ATCC 15531 / DSM 22911 / NBRC 14401 / NCTC 10119 / FH</strain>
    </source>
</reference>
<keyword evidence="1" id="KW-1133">Transmembrane helix</keyword>
<evidence type="ECO:0000256" key="1">
    <source>
        <dbReference type="SAM" id="Phobius"/>
    </source>
</evidence>
<evidence type="ECO:0000313" key="2">
    <source>
        <dbReference type="EMBL" id="ADK86928.1"/>
    </source>
</evidence>
<dbReference type="HOGENOM" id="CLU_2118372_0_0_14"/>
<organism evidence="2 3">
    <name type="scientific">Mycoplasmoides pneumoniae (strain ATCC 15531 / DSM 23978 / CIP 103766 / NBRC 14401 / NCTC 10119 / FH)</name>
    <name type="common">Mycoplasma pneumoniae</name>
    <dbReference type="NCBI Taxonomy" id="722438"/>
    <lineage>
        <taxon>Bacteria</taxon>
        <taxon>Bacillati</taxon>
        <taxon>Mycoplasmatota</taxon>
        <taxon>Mycoplasmoidales</taxon>
        <taxon>Mycoplasmoidaceae</taxon>
        <taxon>Mycoplasmoides</taxon>
    </lineage>
</organism>
<protein>
    <submittedName>
        <fullName evidence="2">Uncharacterized protein</fullName>
    </submittedName>
</protein>
<evidence type="ECO:0000313" key="3">
    <source>
        <dbReference type="Proteomes" id="UP000007756"/>
    </source>
</evidence>
<dbReference type="SMR" id="A0A0H3DKK1"/>
<dbReference type="RefSeq" id="WP_010874741.1">
    <property type="nucleotide sequence ID" value="NZ_CP010546.1"/>
</dbReference>
<dbReference type="AlphaFoldDB" id="A0A0H3DKK1"/>
<dbReference type="PATRIC" id="fig|722438.3.peg.431"/>
<name>A0A0H3DKK1_MYCPB</name>
<dbReference type="eggNOG" id="ENOG5031ZBQ">
    <property type="taxonomic scope" value="Bacteria"/>
</dbReference>
<dbReference type="GeneID" id="66608957"/>
<dbReference type="EMBL" id="CP002077">
    <property type="protein sequence ID" value="ADK86928.1"/>
    <property type="molecule type" value="Genomic_DNA"/>
</dbReference>
<feature type="transmembrane region" description="Helical" evidence="1">
    <location>
        <begin position="78"/>
        <end position="103"/>
    </location>
</feature>
<keyword evidence="1" id="KW-0812">Transmembrane</keyword>
<dbReference type="KEGG" id="mpj:MPNE_0446"/>
<dbReference type="NCBIfam" id="NF045751">
    <property type="entry name" value="MPN385"/>
    <property type="match status" value="1"/>
</dbReference>
<dbReference type="PaxDb" id="722438-MPNE_0446"/>
<dbReference type="Proteomes" id="UP000007756">
    <property type="component" value="Chromosome"/>
</dbReference>
<sequence length="114" mass="13227">MLLKRLIKLAIFLFFVAVGFIIFIGSFWLNTYNTKEWANLLAEKDASGLIVQIIPNINQWFKGTVEQQQKLFQTLVHFFIPVGFGLLFGIAVAIIADLFYHLIKYLIKRSFKKN</sequence>
<keyword evidence="1" id="KW-0472">Membrane</keyword>
<dbReference type="NCBIfam" id="NF045771">
    <property type="entry name" value="MPN454_MG319"/>
    <property type="match status" value="1"/>
</dbReference>
<dbReference type="STRING" id="722438.F539_02160"/>
<dbReference type="InterPro" id="IPR054989">
    <property type="entry name" value="MPN454_MG319"/>
</dbReference>
<accession>A0A0H3DKK1</accession>
<gene>
    <name evidence="2" type="ordered locus">MPNE_0446</name>
</gene>
<proteinExistence type="predicted"/>
<feature type="transmembrane region" description="Helical" evidence="1">
    <location>
        <begin position="9"/>
        <end position="29"/>
    </location>
</feature>